<sequence>MLISAAGTGHKYLIHERLMLRHFTCNGAASAIEA</sequence>
<name>A0A348HHX9_9GAMM</name>
<evidence type="ECO:0000313" key="1">
    <source>
        <dbReference type="EMBL" id="BBG31231.1"/>
    </source>
</evidence>
<dbReference type="EMBL" id="AP018933">
    <property type="protein sequence ID" value="BBG31231.1"/>
    <property type="molecule type" value="Genomic_DNA"/>
</dbReference>
<keyword evidence="2" id="KW-1185">Reference proteome</keyword>
<dbReference type="AlphaFoldDB" id="A0A348HHX9"/>
<proteinExistence type="predicted"/>
<accession>A0A348HHX9</accession>
<organism evidence="1 2">
    <name type="scientific">Zymobacter palmae</name>
    <dbReference type="NCBI Taxonomy" id="33074"/>
    <lineage>
        <taxon>Bacteria</taxon>
        <taxon>Pseudomonadati</taxon>
        <taxon>Pseudomonadota</taxon>
        <taxon>Gammaproteobacteria</taxon>
        <taxon>Oceanospirillales</taxon>
        <taxon>Halomonadaceae</taxon>
        <taxon>Zymobacter group</taxon>
        <taxon>Zymobacter</taxon>
    </lineage>
</organism>
<reference evidence="1 2" key="1">
    <citation type="submission" date="2018-09" db="EMBL/GenBank/DDBJ databases">
        <title>Zymobacter palmae IAM14233 (=T109) whole genome analysis.</title>
        <authorList>
            <person name="Yanase H."/>
        </authorList>
    </citation>
    <scope>NUCLEOTIDE SEQUENCE [LARGE SCALE GENOMIC DNA]</scope>
    <source>
        <strain evidence="1 2">IAM14233</strain>
    </source>
</reference>
<dbReference type="Proteomes" id="UP000267342">
    <property type="component" value="Chromosome"/>
</dbReference>
<protein>
    <submittedName>
        <fullName evidence="1">Uncharacterized protein</fullName>
    </submittedName>
</protein>
<dbReference type="KEGG" id="zpl:ZBT109_2501"/>
<gene>
    <name evidence="1" type="ORF">ZBT109_2501</name>
</gene>
<evidence type="ECO:0000313" key="2">
    <source>
        <dbReference type="Proteomes" id="UP000267342"/>
    </source>
</evidence>